<keyword evidence="3 7" id="KW-0694">RNA-binding</keyword>
<keyword evidence="10" id="KW-1185">Reference proteome</keyword>
<reference evidence="9 10" key="1">
    <citation type="submission" date="2018-03" db="EMBL/GenBank/DDBJ databases">
        <title>Genomic Encyclopedia of Type Strains, Phase III (KMG-III): the genomes of soil and plant-associated and newly described type strains.</title>
        <authorList>
            <person name="Whitman W."/>
        </authorList>
    </citation>
    <scope>NUCLEOTIDE SEQUENCE [LARGE SCALE GENOMIC DNA]</scope>
    <source>
        <strain evidence="9 10">CGMCC 1.07653</strain>
    </source>
</reference>
<accession>A0A2P8H510</accession>
<comment type="subunit">
    <text evidence="7">Part of the ribosomal stalk of the 50S ribosomal subunit. The N-terminus interacts with L11 and the large rRNA to form the base of the stalk. The C-terminus forms an elongated spine to which L12 dimers bind in a sequential fashion forming a multimeric L10(L12)X complex.</text>
</comment>
<evidence type="ECO:0000313" key="9">
    <source>
        <dbReference type="EMBL" id="PSL41312.1"/>
    </source>
</evidence>
<proteinExistence type="inferred from homology"/>
<dbReference type="OrthoDB" id="9808307at2"/>
<comment type="function">
    <text evidence="7">Forms part of the ribosomal stalk, playing a central role in the interaction of the ribosome with GTP-bound translation factors.</text>
</comment>
<dbReference type="GO" id="GO:0003735">
    <property type="term" value="F:structural constituent of ribosome"/>
    <property type="evidence" value="ECO:0007669"/>
    <property type="project" value="InterPro"/>
</dbReference>
<dbReference type="InterPro" id="IPR047865">
    <property type="entry name" value="Ribosomal_uL10_bac_type"/>
</dbReference>
<dbReference type="NCBIfam" id="NF000955">
    <property type="entry name" value="PRK00099.1-1"/>
    <property type="match status" value="1"/>
</dbReference>
<evidence type="ECO:0000256" key="4">
    <source>
        <dbReference type="ARBA" id="ARBA00022980"/>
    </source>
</evidence>
<evidence type="ECO:0000313" key="10">
    <source>
        <dbReference type="Proteomes" id="UP000242310"/>
    </source>
</evidence>
<dbReference type="Pfam" id="PF00466">
    <property type="entry name" value="Ribosomal_L10"/>
    <property type="match status" value="1"/>
</dbReference>
<dbReference type="GO" id="GO:0006412">
    <property type="term" value="P:translation"/>
    <property type="evidence" value="ECO:0007669"/>
    <property type="project" value="UniProtKB-UniRule"/>
</dbReference>
<dbReference type="Proteomes" id="UP000242310">
    <property type="component" value="Unassembled WGS sequence"/>
</dbReference>
<dbReference type="SUPFAM" id="SSF160369">
    <property type="entry name" value="Ribosomal protein L10-like"/>
    <property type="match status" value="1"/>
</dbReference>
<comment type="caution">
    <text evidence="9">The sequence shown here is derived from an EMBL/GenBank/DDBJ whole genome shotgun (WGS) entry which is preliminary data.</text>
</comment>
<protein>
    <recommendedName>
        <fullName evidence="6 7">Large ribosomal subunit protein uL10</fullName>
    </recommendedName>
</protein>
<evidence type="ECO:0000256" key="1">
    <source>
        <dbReference type="ARBA" id="ARBA00008889"/>
    </source>
</evidence>
<evidence type="ECO:0000256" key="2">
    <source>
        <dbReference type="ARBA" id="ARBA00022730"/>
    </source>
</evidence>
<keyword evidence="5 7" id="KW-0687">Ribonucleoprotein</keyword>
<dbReference type="PROSITE" id="PS01109">
    <property type="entry name" value="RIBOSOMAL_L10"/>
    <property type="match status" value="1"/>
</dbReference>
<evidence type="ECO:0000256" key="7">
    <source>
        <dbReference type="HAMAP-Rule" id="MF_00362"/>
    </source>
</evidence>
<comment type="similarity">
    <text evidence="1 7">Belongs to the universal ribosomal protein uL10 family.</text>
</comment>
<dbReference type="InterPro" id="IPR043141">
    <property type="entry name" value="Ribosomal_uL10-like_sf"/>
</dbReference>
<feature type="coiled-coil region" evidence="8">
    <location>
        <begin position="5"/>
        <end position="58"/>
    </location>
</feature>
<dbReference type="EMBL" id="PYAV01000019">
    <property type="protein sequence ID" value="PSL41312.1"/>
    <property type="molecule type" value="Genomic_DNA"/>
</dbReference>
<keyword evidence="8" id="KW-0175">Coiled coil</keyword>
<dbReference type="PANTHER" id="PTHR11560">
    <property type="entry name" value="39S RIBOSOMAL PROTEIN L10, MITOCHONDRIAL"/>
    <property type="match status" value="1"/>
</dbReference>
<dbReference type="InterPro" id="IPR001790">
    <property type="entry name" value="Ribosomal_uL10"/>
</dbReference>
<organism evidence="9 10">
    <name type="scientific">Salsuginibacillus halophilus</name>
    <dbReference type="NCBI Taxonomy" id="517424"/>
    <lineage>
        <taxon>Bacteria</taxon>
        <taxon>Bacillati</taxon>
        <taxon>Bacillota</taxon>
        <taxon>Bacilli</taxon>
        <taxon>Bacillales</taxon>
        <taxon>Bacillaceae</taxon>
        <taxon>Salsuginibacillus</taxon>
    </lineage>
</organism>
<dbReference type="InterPro" id="IPR002363">
    <property type="entry name" value="Ribosomal_uL10_CS_bac"/>
</dbReference>
<dbReference type="HAMAP" id="MF_00362">
    <property type="entry name" value="Ribosomal_uL10"/>
    <property type="match status" value="1"/>
</dbReference>
<evidence type="ECO:0000256" key="3">
    <source>
        <dbReference type="ARBA" id="ARBA00022884"/>
    </source>
</evidence>
<sequence>MSTVIEQKQQVVDEIADKLENTESAVLVDYRGLTVEQINELRNKLRAENVDMKVYKNTLTRRATEKTGLTELDEYLVGPTAIATSREDAVAPARILNEFAKDHKVLELKAGIIQGQVTSTEDVKQLAELPSYDGLVSMLLNVLQAPIRNFALASKAVADQKEEEGA</sequence>
<dbReference type="CDD" id="cd05797">
    <property type="entry name" value="Ribosomal_L10"/>
    <property type="match status" value="1"/>
</dbReference>
<evidence type="ECO:0000256" key="5">
    <source>
        <dbReference type="ARBA" id="ARBA00023274"/>
    </source>
</evidence>
<evidence type="ECO:0000256" key="6">
    <source>
        <dbReference type="ARBA" id="ARBA00035202"/>
    </source>
</evidence>
<keyword evidence="4 7" id="KW-0689">Ribosomal protein</keyword>
<dbReference type="Gene3D" id="3.30.70.1730">
    <property type="match status" value="1"/>
</dbReference>
<dbReference type="RefSeq" id="WP_106589944.1">
    <property type="nucleotide sequence ID" value="NZ_PYAV01000019.1"/>
</dbReference>
<dbReference type="InterPro" id="IPR022973">
    <property type="entry name" value="Ribosomal_uL10_bac"/>
</dbReference>
<evidence type="ECO:0000256" key="8">
    <source>
        <dbReference type="SAM" id="Coils"/>
    </source>
</evidence>
<gene>
    <name evidence="7" type="primary">rplJ</name>
    <name evidence="9" type="ORF">B0H94_11925</name>
</gene>
<keyword evidence="2 7" id="KW-0699">rRNA-binding</keyword>
<name>A0A2P8H510_9BACI</name>
<dbReference type="AlphaFoldDB" id="A0A2P8H510"/>
<dbReference type="FunFam" id="3.30.70.1730:FF:000001">
    <property type="entry name" value="50S ribosomal protein L10"/>
    <property type="match status" value="1"/>
</dbReference>
<dbReference type="GO" id="GO:0070180">
    <property type="term" value="F:large ribosomal subunit rRNA binding"/>
    <property type="evidence" value="ECO:0007669"/>
    <property type="project" value="UniProtKB-UniRule"/>
</dbReference>
<dbReference type="GO" id="GO:0015934">
    <property type="term" value="C:large ribosomal subunit"/>
    <property type="evidence" value="ECO:0007669"/>
    <property type="project" value="InterPro"/>
</dbReference>